<keyword evidence="3" id="KW-1185">Reference proteome</keyword>
<dbReference type="HOGENOM" id="CLU_1370502_0_0_11"/>
<dbReference type="Proteomes" id="UP000001219">
    <property type="component" value="Chromosome"/>
</dbReference>
<feature type="chain" id="PRO_5003010897" description="Secreted protein" evidence="1">
    <location>
        <begin position="23"/>
        <end position="202"/>
    </location>
</feature>
<dbReference type="OrthoDB" id="4371650at2"/>
<evidence type="ECO:0008006" key="4">
    <source>
        <dbReference type="Google" id="ProtNLM"/>
    </source>
</evidence>
<name>D0L2J5_GORB4</name>
<feature type="signal peptide" evidence="1">
    <location>
        <begin position="1"/>
        <end position="22"/>
    </location>
</feature>
<dbReference type="RefSeq" id="WP_012835405.1">
    <property type="nucleotide sequence ID" value="NC_013441.1"/>
</dbReference>
<reference evidence="3" key="1">
    <citation type="submission" date="2009-10" db="EMBL/GenBank/DDBJ databases">
        <title>The complete chromosome of Gordonia bronchialis DSM 43247.</title>
        <authorList>
            <consortium name="US DOE Joint Genome Institute (JGI-PGF)"/>
            <person name="Lucas S."/>
            <person name="Copeland A."/>
            <person name="Lapidus A."/>
            <person name="Glavina del Rio T."/>
            <person name="Dalin E."/>
            <person name="Tice H."/>
            <person name="Bruce D."/>
            <person name="Goodwin L."/>
            <person name="Pitluck S."/>
            <person name="Kyrpides N."/>
            <person name="Mavromatis K."/>
            <person name="Ivanova N."/>
            <person name="Ovchinnikova G."/>
            <person name="Saunders E."/>
            <person name="Brettin T."/>
            <person name="Detter J.C."/>
            <person name="Han C."/>
            <person name="Larimer F."/>
            <person name="Land M."/>
            <person name="Hauser L."/>
            <person name="Markowitz V."/>
            <person name="Cheng J.-F."/>
            <person name="Hugenholtz P."/>
            <person name="Woyke T."/>
            <person name="Wu D."/>
            <person name="Jando M."/>
            <person name="Schneider S."/>
            <person name="Goeker M."/>
            <person name="Klenk H.-P."/>
            <person name="Eisen J.A."/>
        </authorList>
    </citation>
    <scope>NUCLEOTIDE SEQUENCE [LARGE SCALE GENOMIC DNA]</scope>
    <source>
        <strain evidence="3">ATCC 25592 / DSM 43247 / BCRC 13721 / JCM 3198 / KCTC 3076 / NBRC 16047 / NCTC 10667</strain>
    </source>
</reference>
<dbReference type="EMBL" id="CP001802">
    <property type="protein sequence ID" value="ACY22898.1"/>
    <property type="molecule type" value="Genomic_DNA"/>
</dbReference>
<gene>
    <name evidence="2" type="ordered locus">Gbro_3714</name>
</gene>
<organism evidence="2 3">
    <name type="scientific">Gordonia bronchialis (strain ATCC 25592 / DSM 43247 / BCRC 13721 / JCM 3198 / KCTC 3076 / NBRC 16047 / NCTC 10667)</name>
    <name type="common">Rhodococcus bronchialis</name>
    <dbReference type="NCBI Taxonomy" id="526226"/>
    <lineage>
        <taxon>Bacteria</taxon>
        <taxon>Bacillati</taxon>
        <taxon>Actinomycetota</taxon>
        <taxon>Actinomycetes</taxon>
        <taxon>Mycobacteriales</taxon>
        <taxon>Gordoniaceae</taxon>
        <taxon>Gordonia</taxon>
    </lineage>
</organism>
<dbReference type="eggNOG" id="ENOG5032DT3">
    <property type="taxonomic scope" value="Bacteria"/>
</dbReference>
<accession>D0L2J5</accession>
<dbReference type="AlphaFoldDB" id="D0L2J5"/>
<reference evidence="2 3" key="2">
    <citation type="journal article" date="2010" name="Stand. Genomic Sci.">
        <title>Complete genome sequence of Gordonia bronchialis type strain (3410).</title>
        <authorList>
            <person name="Ivanova N."/>
            <person name="Sikorski J."/>
            <person name="Jando M."/>
            <person name="Lapidus A."/>
            <person name="Nolan M."/>
            <person name="Lucas S."/>
            <person name="Del Rio T.G."/>
            <person name="Tice H."/>
            <person name="Copeland A."/>
            <person name="Cheng J.F."/>
            <person name="Chen F."/>
            <person name="Bruce D."/>
            <person name="Goodwin L."/>
            <person name="Pitluck S."/>
            <person name="Mavromatis K."/>
            <person name="Ovchinnikova G."/>
            <person name="Pati A."/>
            <person name="Chen A."/>
            <person name="Palaniappan K."/>
            <person name="Land M."/>
            <person name="Hauser L."/>
            <person name="Chang Y.J."/>
            <person name="Jeffries C.D."/>
            <person name="Chain P."/>
            <person name="Saunders E."/>
            <person name="Han C."/>
            <person name="Detter J.C."/>
            <person name="Brettin T."/>
            <person name="Rohde M."/>
            <person name="Goker M."/>
            <person name="Bristow J."/>
            <person name="Eisen J.A."/>
            <person name="Markowitz V."/>
            <person name="Hugenholtz P."/>
            <person name="Klenk H.P."/>
            <person name="Kyrpides N.C."/>
        </authorList>
    </citation>
    <scope>NUCLEOTIDE SEQUENCE [LARGE SCALE GENOMIC DNA]</scope>
    <source>
        <strain evidence="3">ATCC 25592 / DSM 43247 / BCRC 13721 / JCM 3198 / KCTC 3076 / NBRC 16047 / NCTC 10667</strain>
    </source>
</reference>
<evidence type="ECO:0000313" key="3">
    <source>
        <dbReference type="Proteomes" id="UP000001219"/>
    </source>
</evidence>
<dbReference type="KEGG" id="gbr:Gbro_3714"/>
<proteinExistence type="predicted"/>
<protein>
    <recommendedName>
        <fullName evidence="4">Secreted protein</fullName>
    </recommendedName>
</protein>
<keyword evidence="1" id="KW-0732">Signal</keyword>
<sequence length="202" mass="21090">MVGTLCAGFTVAGLAGAGTAHAAGSGISLTAVDNKNCTATFTLTNHTNSTCYQPDWWFAQEANEAWINAGANDTSLPVTAPWRYVSGVPWPVARWVGSPSLHSGVAEGIPVFPGNTYKSNAQPEGYVTTGTINLKTVTNPAPPKPARNHTQTIYHRVKTGPVTADRLPTPVKLVVTGCKKSSGNGSLDWGSSTGSLEGILPR</sequence>
<evidence type="ECO:0000313" key="2">
    <source>
        <dbReference type="EMBL" id="ACY22898.1"/>
    </source>
</evidence>
<evidence type="ECO:0000256" key="1">
    <source>
        <dbReference type="SAM" id="SignalP"/>
    </source>
</evidence>